<keyword evidence="10" id="KW-0830">Ubiquinone</keyword>
<name>A0A5J4YTN4_PORPP</name>
<dbReference type="Pfam" id="PF04800">
    <property type="entry name" value="NDUS4"/>
    <property type="match status" value="1"/>
</dbReference>
<keyword evidence="8 9" id="KW-0472">Membrane</keyword>
<dbReference type="GO" id="GO:0005743">
    <property type="term" value="C:mitochondrial inner membrane"/>
    <property type="evidence" value="ECO:0007669"/>
    <property type="project" value="UniProtKB-SubCell"/>
</dbReference>
<dbReference type="OMA" id="GKSMVHQ"/>
<keyword evidence="6 9" id="KW-0249">Electron transport</keyword>
<dbReference type="PANTHER" id="PTHR12219:SF8">
    <property type="entry name" value="NADH DEHYDROGENASE [UBIQUINONE] IRON-SULFUR PROTEIN 4, MITOCHONDRIAL"/>
    <property type="match status" value="1"/>
</dbReference>
<evidence type="ECO:0000256" key="2">
    <source>
        <dbReference type="ARBA" id="ARBA00022448"/>
    </source>
</evidence>
<dbReference type="InterPro" id="IPR038532">
    <property type="entry name" value="NDUFS4-like_sf"/>
</dbReference>
<evidence type="ECO:0000256" key="1">
    <source>
        <dbReference type="ARBA" id="ARBA00005882"/>
    </source>
</evidence>
<dbReference type="InterPro" id="IPR006885">
    <property type="entry name" value="NADH_UbQ_FeS_4_mit-like"/>
</dbReference>
<reference evidence="11" key="1">
    <citation type="journal article" date="2019" name="Nat. Commun.">
        <title>Expansion of phycobilisome linker gene families in mesophilic red algae.</title>
        <authorList>
            <person name="Lee J."/>
            <person name="Kim D."/>
            <person name="Bhattacharya D."/>
            <person name="Yoon H.S."/>
        </authorList>
    </citation>
    <scope>NUCLEOTIDE SEQUENCE [LARGE SCALE GENOMIC DNA]</scope>
    <source>
        <strain evidence="11">CCMP 1328</strain>
    </source>
</reference>
<evidence type="ECO:0000256" key="6">
    <source>
        <dbReference type="ARBA" id="ARBA00022982"/>
    </source>
</evidence>
<evidence type="ECO:0000256" key="4">
    <source>
        <dbReference type="ARBA" id="ARBA00022792"/>
    </source>
</evidence>
<proteinExistence type="inferred from homology"/>
<organism evidence="10 11">
    <name type="scientific">Porphyridium purpureum</name>
    <name type="common">Red alga</name>
    <name type="synonym">Porphyridium cruentum</name>
    <dbReference type="NCBI Taxonomy" id="35688"/>
    <lineage>
        <taxon>Eukaryota</taxon>
        <taxon>Rhodophyta</taxon>
        <taxon>Bangiophyceae</taxon>
        <taxon>Porphyridiales</taxon>
        <taxon>Porphyridiaceae</taxon>
        <taxon>Porphyridium</taxon>
    </lineage>
</organism>
<protein>
    <recommendedName>
        <fullName evidence="9">NADH dehydrogenase [ubiquinone] iron-sulfur protein 4, mitochondrial</fullName>
    </recommendedName>
</protein>
<dbReference type="EMBL" id="VRMN01000004">
    <property type="protein sequence ID" value="KAA8494716.1"/>
    <property type="molecule type" value="Genomic_DNA"/>
</dbReference>
<keyword evidence="2 9" id="KW-0813">Transport</keyword>
<evidence type="ECO:0000256" key="9">
    <source>
        <dbReference type="RuleBase" id="RU367010"/>
    </source>
</evidence>
<dbReference type="GO" id="GO:0022900">
    <property type="term" value="P:electron transport chain"/>
    <property type="evidence" value="ECO:0007669"/>
    <property type="project" value="InterPro"/>
</dbReference>
<keyword evidence="7 9" id="KW-0496">Mitochondrion</keyword>
<dbReference type="Proteomes" id="UP000324585">
    <property type="component" value="Unassembled WGS sequence"/>
</dbReference>
<evidence type="ECO:0000256" key="8">
    <source>
        <dbReference type="ARBA" id="ARBA00023136"/>
    </source>
</evidence>
<dbReference type="Gene3D" id="3.30.160.190">
    <property type="entry name" value="atu1810 like domain"/>
    <property type="match status" value="1"/>
</dbReference>
<keyword evidence="11" id="KW-1185">Reference proteome</keyword>
<gene>
    <name evidence="10" type="ORF">FVE85_2957</name>
</gene>
<evidence type="ECO:0000256" key="5">
    <source>
        <dbReference type="ARBA" id="ARBA00022946"/>
    </source>
</evidence>
<dbReference type="PANTHER" id="PTHR12219">
    <property type="entry name" value="NADH-UBIQUINONE OXIDOREDUCTASE"/>
    <property type="match status" value="1"/>
</dbReference>
<dbReference type="AlphaFoldDB" id="A0A5J4YTN4"/>
<comment type="caution">
    <text evidence="10">The sequence shown here is derived from an EMBL/GenBank/DDBJ whole genome shotgun (WGS) entry which is preliminary data.</text>
</comment>
<evidence type="ECO:0000313" key="11">
    <source>
        <dbReference type="Proteomes" id="UP000324585"/>
    </source>
</evidence>
<evidence type="ECO:0000256" key="7">
    <source>
        <dbReference type="ARBA" id="ARBA00023128"/>
    </source>
</evidence>
<comment type="function">
    <text evidence="9">Accessory subunit of the mitochondrial membrane respiratory chain NADH dehydrogenase (Complex I), that is believed not to be involved in catalysis. Complex I functions in the transfer of electrons from NADH to the respiratory chain. The immediate electron acceptor for the enzyme is believed to be ubiquinone.</text>
</comment>
<sequence>MWALRQWRHARVLLRAQRGVTTDENAAMGAISGVPEEHLKRRLRIFQPASATTQQGKGVRTKLWVAIYEKLEGGDRWTNPLMGWTSTGDPVSNLRLEFPDKESAIQYAEKYGYKYVVSEREQRSENVRKFGAYGKSMVHQWRHKPPKYDE</sequence>
<evidence type="ECO:0000313" key="10">
    <source>
        <dbReference type="EMBL" id="KAA8494716.1"/>
    </source>
</evidence>
<evidence type="ECO:0000256" key="3">
    <source>
        <dbReference type="ARBA" id="ARBA00022660"/>
    </source>
</evidence>
<accession>A0A5J4YTN4</accession>
<comment type="similarity">
    <text evidence="1 9">Belongs to the complex I NDUFS4 subunit family.</text>
</comment>
<keyword evidence="3 9" id="KW-0679">Respiratory chain</keyword>
<comment type="subcellular location">
    <subcellularLocation>
        <location evidence="9">Mitochondrion inner membrane</location>
        <topology evidence="9">Peripheral membrane protein</topology>
        <orientation evidence="9">Matrix side</orientation>
    </subcellularLocation>
</comment>
<keyword evidence="4 9" id="KW-0999">Mitochondrion inner membrane</keyword>
<keyword evidence="5 9" id="KW-0809">Transit peptide</keyword>
<dbReference type="OrthoDB" id="3089at2759"/>